<dbReference type="AlphaFoldDB" id="A0A397IE53"/>
<organism evidence="1 2">
    <name type="scientific">Diversispora epigaea</name>
    <dbReference type="NCBI Taxonomy" id="1348612"/>
    <lineage>
        <taxon>Eukaryota</taxon>
        <taxon>Fungi</taxon>
        <taxon>Fungi incertae sedis</taxon>
        <taxon>Mucoromycota</taxon>
        <taxon>Glomeromycotina</taxon>
        <taxon>Glomeromycetes</taxon>
        <taxon>Diversisporales</taxon>
        <taxon>Diversisporaceae</taxon>
        <taxon>Diversispora</taxon>
    </lineage>
</organism>
<proteinExistence type="predicted"/>
<gene>
    <name evidence="1" type="ORF">Glove_227g121</name>
</gene>
<comment type="caution">
    <text evidence="1">The sequence shown here is derived from an EMBL/GenBank/DDBJ whole genome shotgun (WGS) entry which is preliminary data.</text>
</comment>
<evidence type="ECO:0000313" key="2">
    <source>
        <dbReference type="Proteomes" id="UP000266861"/>
    </source>
</evidence>
<accession>A0A397IE53</accession>
<name>A0A397IE53_9GLOM</name>
<dbReference type="EMBL" id="PQFF01000210">
    <property type="protein sequence ID" value="RHZ74199.1"/>
    <property type="molecule type" value="Genomic_DNA"/>
</dbReference>
<dbReference type="OrthoDB" id="2441332at2759"/>
<sequence>MSSHLSNAFTDQDSQRNLFIIDNFDTLVWIVSDVDISKICLKYHAKVIKRYEPMAVILDAFEKLLKENPCGLCEHFDNELWKDLFVKFQELYLFFSISDMIYDLFVNIIKITCKIQNRKEWQAVARSYLKTYGTTTEEKKVMVEIFKDFFDNMYILDDLVSLGKMMKCALDKSIKDDVDNLVIYGLQIIGGFDNMYILDDLVSLGKMMKCALDKSIKDDVDNLVIYGLQIIGG</sequence>
<keyword evidence="2" id="KW-1185">Reference proteome</keyword>
<protein>
    <submittedName>
        <fullName evidence="1">Uncharacterized protein</fullName>
    </submittedName>
</protein>
<reference evidence="1 2" key="1">
    <citation type="submission" date="2018-08" db="EMBL/GenBank/DDBJ databases">
        <title>Genome and evolution of the arbuscular mycorrhizal fungus Diversispora epigaea (formerly Glomus versiforme) and its bacterial endosymbionts.</title>
        <authorList>
            <person name="Sun X."/>
            <person name="Fei Z."/>
            <person name="Harrison M."/>
        </authorList>
    </citation>
    <scope>NUCLEOTIDE SEQUENCE [LARGE SCALE GENOMIC DNA]</scope>
    <source>
        <strain evidence="1 2">IT104</strain>
    </source>
</reference>
<dbReference type="Proteomes" id="UP000266861">
    <property type="component" value="Unassembled WGS sequence"/>
</dbReference>
<evidence type="ECO:0000313" key="1">
    <source>
        <dbReference type="EMBL" id="RHZ74199.1"/>
    </source>
</evidence>